<feature type="compositionally biased region" description="Basic and acidic residues" evidence="2">
    <location>
        <begin position="127"/>
        <end position="138"/>
    </location>
</feature>
<dbReference type="eggNOG" id="COG2963">
    <property type="taxonomic scope" value="Bacteria"/>
</dbReference>
<sequence>MTKYDERFRRRVVQAYLAGEAGTKTLAHRYGVGSTMVRRWVASYREHGEDGLSKKHSHYDARFKLSVLQRMWRDELSYARVAVVFGIRNERSIPVWERLYHEGGIEALMPRRRGRPPKMTTLPPPKPTDDAAQKEPSREELLKEIVYLRAEVAYLKKLDALLQSKKQTAPRKKRK</sequence>
<reference evidence="5 11" key="1">
    <citation type="submission" date="2007-04" db="EMBL/GenBank/DDBJ databases">
        <title>Complete genome sequence of Burkholderia multivorans ATCC 17616.</title>
        <authorList>
            <person name="Ohtsubo Y."/>
            <person name="Yamashita A."/>
            <person name="Kurokawa K."/>
            <person name="Takami H."/>
            <person name="Yuhara S."/>
            <person name="Nishiyama E."/>
            <person name="Endo R."/>
            <person name="Miyazaki R."/>
            <person name="Ono A."/>
            <person name="Yano K."/>
            <person name="Ito M."/>
            <person name="Sota M."/>
            <person name="Yuji N."/>
            <person name="Hattori M."/>
            <person name="Tsuda M."/>
        </authorList>
    </citation>
    <scope>NUCLEOTIDE SEQUENCE [LARGE SCALE GENOMIC DNA]</scope>
    <source>
        <strain evidence="5">ATCC 17616</strain>
        <strain evidence="11">ATCC 17616 / 249</strain>
    </source>
</reference>
<dbReference type="InterPro" id="IPR036388">
    <property type="entry name" value="WH-like_DNA-bd_sf"/>
</dbReference>
<feature type="domain" description="Insertion element IS150 protein InsJ-like helix-turn-helix" evidence="3">
    <location>
        <begin position="63"/>
        <end position="115"/>
    </location>
</feature>
<dbReference type="Gene3D" id="1.10.10.10">
    <property type="entry name" value="Winged helix-like DNA-binding domain superfamily/Winged helix DNA-binding domain"/>
    <property type="match status" value="2"/>
</dbReference>
<evidence type="ECO:0000313" key="10">
    <source>
        <dbReference type="EMBL" id="BAG47019.1"/>
    </source>
</evidence>
<dbReference type="Proteomes" id="UP000008815">
    <property type="component" value="Chromosome 1"/>
</dbReference>
<dbReference type="AlphaFoldDB" id="A0A0H3KD18"/>
<dbReference type="KEGG" id="bmj:BMULJ_00295"/>
<evidence type="ECO:0000313" key="8">
    <source>
        <dbReference type="EMBL" id="BAG45912.1"/>
    </source>
</evidence>
<dbReference type="Proteomes" id="UP000008815">
    <property type="component" value="Chromosome 2"/>
</dbReference>
<dbReference type="KEGG" id="bmj:BMULJ_01499"/>
<dbReference type="KEGG" id="bmu:Bmul_1457"/>
<dbReference type="KEGG" id="bmj:BMULJ_05181"/>
<evidence type="ECO:0000313" key="7">
    <source>
        <dbReference type="EMBL" id="BAG43706.1"/>
    </source>
</evidence>
<proteinExistence type="inferred from homology"/>
<name>A0A0H3KD18_BURM1</name>
<organism evidence="5 11">
    <name type="scientific">Burkholderia multivorans (strain ATCC 17616 / 249)</name>
    <dbReference type="NCBI Taxonomy" id="395019"/>
    <lineage>
        <taxon>Bacteria</taxon>
        <taxon>Pseudomonadati</taxon>
        <taxon>Pseudomonadota</taxon>
        <taxon>Betaproteobacteria</taxon>
        <taxon>Burkholderiales</taxon>
        <taxon>Burkholderiaceae</taxon>
        <taxon>Burkholderia</taxon>
        <taxon>Burkholderia cepacia complex</taxon>
    </lineage>
</organism>
<dbReference type="PANTHER" id="PTHR33795:SF1">
    <property type="entry name" value="INSERTION ELEMENT IS150 PROTEIN INSJ"/>
    <property type="match status" value="1"/>
</dbReference>
<comment type="similarity">
    <text evidence="1">Belongs to the IS150/IS1296 orfA family.</text>
</comment>
<evidence type="ECO:0000256" key="1">
    <source>
        <dbReference type="ARBA" id="ARBA00038232"/>
    </source>
</evidence>
<dbReference type="KEGG" id="bmj:BMULJ_00838"/>
<dbReference type="EMBL" id="AP009385">
    <property type="protein sequence ID" value="BAG42270.1"/>
    <property type="molecule type" value="Genomic_DNA"/>
</dbReference>
<accession>A0A0H3KD18</accession>
<evidence type="ECO:0000256" key="2">
    <source>
        <dbReference type="SAM" id="MobiDB-lite"/>
    </source>
</evidence>
<dbReference type="GO" id="GO:0043565">
    <property type="term" value="F:sequence-specific DNA binding"/>
    <property type="evidence" value="ECO:0007669"/>
    <property type="project" value="InterPro"/>
</dbReference>
<dbReference type="EMBL" id="AP009386">
    <property type="protein sequence ID" value="BAG46441.1"/>
    <property type="molecule type" value="Genomic_DNA"/>
</dbReference>
<dbReference type="KEGG" id="bmu:Bmul_1741"/>
<dbReference type="EMBL" id="AP009385">
    <property type="protein sequence ID" value="BAG43428.1"/>
    <property type="molecule type" value="Genomic_DNA"/>
</dbReference>
<dbReference type="InterPro" id="IPR055247">
    <property type="entry name" value="InsJ-like_HTH"/>
</dbReference>
<dbReference type="Pfam" id="PF13518">
    <property type="entry name" value="HTH_28"/>
    <property type="match status" value="2"/>
</dbReference>
<evidence type="ECO:0000313" key="11">
    <source>
        <dbReference type="Proteomes" id="UP000008815"/>
    </source>
</evidence>
<dbReference type="KEGG" id="bmu:Bmul_2939"/>
<dbReference type="KEGG" id="bmu:Bmul_2398"/>
<dbReference type="EMBL" id="AP009385">
    <property type="protein sequence ID" value="BAG42796.1"/>
    <property type="molecule type" value="Genomic_DNA"/>
</dbReference>
<dbReference type="KEGG" id="bmj:BMULJ_04590"/>
<dbReference type="HOGENOM" id="CLU_027402_17_0_4"/>
<dbReference type="EMBL" id="AP009385">
    <property type="protein sequence ID" value="BAG43706.1"/>
    <property type="molecule type" value="Genomic_DNA"/>
</dbReference>
<evidence type="ECO:0000313" key="5">
    <source>
        <dbReference type="EMBL" id="BAG42796.1"/>
    </source>
</evidence>
<dbReference type="STRING" id="395019.BMULJ_00295"/>
<dbReference type="KEGG" id="bmu:Bmul_3911"/>
<protein>
    <submittedName>
        <fullName evidence="5">ISBmu5a transposase</fullName>
    </submittedName>
</protein>
<dbReference type="SUPFAM" id="SSF48295">
    <property type="entry name" value="TrpR-like"/>
    <property type="match status" value="2"/>
</dbReference>
<dbReference type="InterPro" id="IPR010921">
    <property type="entry name" value="Trp_repressor/repl_initiator"/>
</dbReference>
<dbReference type="KEGG" id="bmj:BMULJ_04053"/>
<evidence type="ECO:0000259" key="3">
    <source>
        <dbReference type="Pfam" id="PF13518"/>
    </source>
</evidence>
<evidence type="ECO:0000313" key="9">
    <source>
        <dbReference type="EMBL" id="BAG46441.1"/>
    </source>
</evidence>
<dbReference type="PANTHER" id="PTHR33795">
    <property type="entry name" value="INSERTION ELEMENT IS150 PROTEIN INSJ"/>
    <property type="match status" value="1"/>
</dbReference>
<gene>
    <name evidence="4" type="ordered locus">BMULJ_00295</name>
    <name evidence="5" type="ordered locus">BMULJ_00838</name>
    <name evidence="6" type="ordered locus">BMULJ_01499</name>
    <name evidence="7" type="ordered locus">BMULJ_01786</name>
    <name evidence="8" type="ordered locus">BMULJ_04053</name>
    <name evidence="9" type="ordered locus">BMULJ_04590</name>
    <name evidence="10" type="ordered locus">BMULJ_05181</name>
</gene>
<dbReference type="KEGG" id="bmu:Bmul_3345"/>
<dbReference type="EMBL" id="AP009386">
    <property type="protein sequence ID" value="BAG47019.1"/>
    <property type="molecule type" value="Genomic_DNA"/>
</dbReference>
<dbReference type="InterPro" id="IPR052057">
    <property type="entry name" value="IS150/IS1296_orfA-like"/>
</dbReference>
<feature type="domain" description="Insertion element IS150 protein InsJ-like helix-turn-helix" evidence="3">
    <location>
        <begin position="8"/>
        <end position="56"/>
    </location>
</feature>
<dbReference type="EMBL" id="AP009386">
    <property type="protein sequence ID" value="BAG45912.1"/>
    <property type="molecule type" value="Genomic_DNA"/>
</dbReference>
<dbReference type="KEGG" id="bmj:BMULJ_01786"/>
<keyword evidence="11" id="KW-1185">Reference proteome</keyword>
<evidence type="ECO:0000313" key="4">
    <source>
        <dbReference type="EMBL" id="BAG42270.1"/>
    </source>
</evidence>
<evidence type="ECO:0000313" key="6">
    <source>
        <dbReference type="EMBL" id="BAG43428.1"/>
    </source>
</evidence>
<feature type="region of interest" description="Disordered" evidence="2">
    <location>
        <begin position="110"/>
        <end position="138"/>
    </location>
</feature>
<dbReference type="KEGG" id="bmu:Bmul_4457"/>